<dbReference type="InterPro" id="IPR038726">
    <property type="entry name" value="PDDEXK_AddAB-type"/>
</dbReference>
<evidence type="ECO:0000256" key="3">
    <source>
        <dbReference type="ARBA" id="ARBA00022763"/>
    </source>
</evidence>
<feature type="domain" description="UvrD-like helicase C-terminal" evidence="10">
    <location>
        <begin position="289"/>
        <end position="607"/>
    </location>
</feature>
<keyword evidence="5" id="KW-0347">Helicase</keyword>
<gene>
    <name evidence="11" type="primary">addB</name>
    <name evidence="11" type="ORF">HMPREF9081_1525</name>
</gene>
<dbReference type="Proteomes" id="UP000004067">
    <property type="component" value="Unassembled WGS sequence"/>
</dbReference>
<keyword evidence="6" id="KW-0269">Exonuclease</keyword>
<dbReference type="GO" id="GO:0006281">
    <property type="term" value="P:DNA repair"/>
    <property type="evidence" value="ECO:0007669"/>
    <property type="project" value="UniProtKB-KW"/>
</dbReference>
<dbReference type="InterPro" id="IPR049035">
    <property type="entry name" value="ADDB_N"/>
</dbReference>
<dbReference type="PANTHER" id="PTHR30591">
    <property type="entry name" value="RECBCD ENZYME SUBUNIT RECC"/>
    <property type="match status" value="1"/>
</dbReference>
<dbReference type="AlphaFoldDB" id="F5RMN9"/>
<keyword evidence="3" id="KW-0227">DNA damage</keyword>
<dbReference type="Gene3D" id="3.40.50.300">
    <property type="entry name" value="P-loop containing nucleotide triphosphate hydrolases"/>
    <property type="match status" value="4"/>
</dbReference>
<dbReference type="EMBL" id="AFHQ01000034">
    <property type="protein sequence ID" value="EGK59537.1"/>
    <property type="molecule type" value="Genomic_DNA"/>
</dbReference>
<dbReference type="GO" id="GO:0003677">
    <property type="term" value="F:DNA binding"/>
    <property type="evidence" value="ECO:0007669"/>
    <property type="project" value="UniProtKB-KW"/>
</dbReference>
<evidence type="ECO:0000313" key="12">
    <source>
        <dbReference type="Proteomes" id="UP000004067"/>
    </source>
</evidence>
<evidence type="ECO:0000259" key="10">
    <source>
        <dbReference type="PROSITE" id="PS51217"/>
    </source>
</evidence>
<evidence type="ECO:0000256" key="2">
    <source>
        <dbReference type="ARBA" id="ARBA00022741"/>
    </source>
</evidence>
<dbReference type="InterPro" id="IPR011604">
    <property type="entry name" value="PDDEXK-like_dom_sf"/>
</dbReference>
<name>F5RMN9_9FIRM</name>
<evidence type="ECO:0000256" key="5">
    <source>
        <dbReference type="ARBA" id="ARBA00022806"/>
    </source>
</evidence>
<evidence type="ECO:0000313" key="11">
    <source>
        <dbReference type="EMBL" id="EGK59537.1"/>
    </source>
</evidence>
<keyword evidence="9" id="KW-0234">DNA repair</keyword>
<evidence type="ECO:0000256" key="7">
    <source>
        <dbReference type="ARBA" id="ARBA00022840"/>
    </source>
</evidence>
<keyword evidence="7" id="KW-0067">ATP-binding</keyword>
<dbReference type="GO" id="GO:0004386">
    <property type="term" value="F:helicase activity"/>
    <property type="evidence" value="ECO:0007669"/>
    <property type="project" value="UniProtKB-KW"/>
</dbReference>
<organism evidence="11 12">
    <name type="scientific">Centipeda periodontii DSM 2778</name>
    <dbReference type="NCBI Taxonomy" id="888060"/>
    <lineage>
        <taxon>Bacteria</taxon>
        <taxon>Bacillati</taxon>
        <taxon>Bacillota</taxon>
        <taxon>Negativicutes</taxon>
        <taxon>Selenomonadales</taxon>
        <taxon>Selenomonadaceae</taxon>
        <taxon>Centipeda</taxon>
    </lineage>
</organism>
<evidence type="ECO:0000256" key="1">
    <source>
        <dbReference type="ARBA" id="ARBA00022722"/>
    </source>
</evidence>
<sequence length="1183" mass="133298">MTARLEFIIGRAGTGKTHASLAAMTEVLVREPLGRQRILLVPEHMTYAAERALAEALTHSAGFLQTYVFGFRRLARQVLLETGGAHLPRISEIGRRILLKDILLSHRDQFSVFARSVGKRGFTETLARAIAELKRYRLSPALLRDTAQESAHTQERLSQKLTELALIMDELSVRMEGRLTDQTDRMDRLAKQLKDAPFLHGAEIWVDGFDFFNPQEMEVFRELFQTADTIHVTLTMDGRQEGDHVRVNLPENTLNTGLFARSYQTMQALTHLLVEIDPASAPDIRLMHGQQRTRKPSLIAVEAQLVGHAHLAHIEDGALRLAEAANPCLEAEATAADILRLVREHGYRYRDIAVLVRDIDTYEGLLMPAFADCGIPCYLDAKRPSSHHPLAELLRAAAQAAWRGWGYDTVFRALRTGFFPVWTEQSDEADETSLPCADWQEIIDRLENYCLAFGIRSERQWTATDEWNFVRRSIPKEEQDSAQNAPRIAEEIALDVIRRRIATPLSILTEILRRTESTAYERTRALYDFLTTLEVPQTLEVWRTAADADGRLADAAAHRQIWVSCMTLLEQLVEVSGDKDISARDFEELLGDGLDALEIALIPPGLDHVTIASFDQNSLAGIRAAYIVGANAGTMPRAGAPQGVLSDAERLAIRESLAHTGHTIYGGSHEQSFLERYQLYRGFTEAREYLWVSYALSSVDGTALAPSPLVARLRMLCPSLLSIPLAMVERTDDLVLSAPHPVLSSLAGALLEQREQGKMQLLWNDVYNWMRSNAAMHPLLRLMVHGLFASPHEERLSAGIAAKLFARSGRISGSTTRLETFRQCPFRHFAMYGLGLRERDVYEFQSSDFGTLLHEILHEYGAWVSTKHKNDWCAAEVEGREKIDELLKALVPKIRSSVLDSRASYRHRIERIRRTAQQVIRHLTSWAEASSFHPHGFEISFGRHGDHISLMEFQLKNGMTLSLRGQIDRFDATKECDYYLVIDYKTGATSLLLPEIRHGLKMQLLLYLFVIRSFLDPTDSFPAGMLYAPVVNPVVDTKVRLDDAELQKKVANGMLLTGMLLDDAEIMTKIDKLADHLCISLNKDGSISKNSAKYIHSREEFEQLLAYLPQLIRETAEEILRGNIKVAPYRFRERNACTFCSYRAICSFDPDLGYSYHDIADNAQAAMGEIARIVRGEVKSDDA</sequence>
<dbReference type="EC" id="3.6.1.-" evidence="11"/>
<dbReference type="InterPro" id="IPR027417">
    <property type="entry name" value="P-loop_NTPase"/>
</dbReference>
<keyword evidence="2" id="KW-0547">Nucleotide-binding</keyword>
<dbReference type="GO" id="GO:0005524">
    <property type="term" value="F:ATP binding"/>
    <property type="evidence" value="ECO:0007669"/>
    <property type="project" value="UniProtKB-KW"/>
</dbReference>
<proteinExistence type="predicted"/>
<keyword evidence="12" id="KW-1185">Reference proteome</keyword>
<dbReference type="InterPro" id="IPR014017">
    <property type="entry name" value="DNA_helicase_UvrD-like_C"/>
</dbReference>
<keyword evidence="1" id="KW-0540">Nuclease</keyword>
<comment type="caution">
    <text evidence="11">The sequence shown here is derived from an EMBL/GenBank/DDBJ whole genome shotgun (WGS) entry which is preliminary data.</text>
</comment>
<keyword evidence="8" id="KW-0238">DNA-binding</keyword>
<evidence type="ECO:0000256" key="6">
    <source>
        <dbReference type="ARBA" id="ARBA00022839"/>
    </source>
</evidence>
<dbReference type="GO" id="GO:0004527">
    <property type="term" value="F:exonuclease activity"/>
    <property type="evidence" value="ECO:0007669"/>
    <property type="project" value="UniProtKB-KW"/>
</dbReference>
<dbReference type="HOGENOM" id="CLU_007838_0_0_9"/>
<dbReference type="PANTHER" id="PTHR30591:SF1">
    <property type="entry name" value="RECBCD ENZYME SUBUNIT RECC"/>
    <property type="match status" value="1"/>
</dbReference>
<dbReference type="SUPFAM" id="SSF52540">
    <property type="entry name" value="P-loop containing nucleoside triphosphate hydrolases"/>
    <property type="match status" value="1"/>
</dbReference>
<dbReference type="OrthoDB" id="9758506at2"/>
<accession>F5RMN9</accession>
<dbReference type="RefSeq" id="WP_006306496.1">
    <property type="nucleotide sequence ID" value="NZ_GL892076.1"/>
</dbReference>
<reference evidence="11 12" key="1">
    <citation type="submission" date="2011-04" db="EMBL/GenBank/DDBJ databases">
        <authorList>
            <person name="Muzny D."/>
            <person name="Qin X."/>
            <person name="Deng J."/>
            <person name="Jiang H."/>
            <person name="Liu Y."/>
            <person name="Qu J."/>
            <person name="Song X.-Z."/>
            <person name="Zhang L."/>
            <person name="Thornton R."/>
            <person name="Coyle M."/>
            <person name="Francisco L."/>
            <person name="Jackson L."/>
            <person name="Javaid M."/>
            <person name="Korchina V."/>
            <person name="Kovar C."/>
            <person name="Mata R."/>
            <person name="Mathew T."/>
            <person name="Ngo R."/>
            <person name="Nguyen L."/>
            <person name="Nguyen N."/>
            <person name="Okwuonu G."/>
            <person name="Ongeri F."/>
            <person name="Pham C."/>
            <person name="Simmons D."/>
            <person name="Wilczek-Boney K."/>
            <person name="Hale W."/>
            <person name="Jakkamsetti A."/>
            <person name="Pham P."/>
            <person name="Ruth R."/>
            <person name="San Lucas F."/>
            <person name="Warren J."/>
            <person name="Zhang J."/>
            <person name="Zhao Z."/>
            <person name="Zhou C."/>
            <person name="Zhu D."/>
            <person name="Lee S."/>
            <person name="Bess C."/>
            <person name="Blankenburg K."/>
            <person name="Forbes L."/>
            <person name="Fu Q."/>
            <person name="Gubbala S."/>
            <person name="Hirani K."/>
            <person name="Jayaseelan J.C."/>
            <person name="Lara F."/>
            <person name="Munidasa M."/>
            <person name="Palculict T."/>
            <person name="Patil S."/>
            <person name="Pu L.-L."/>
            <person name="Saada N."/>
            <person name="Tang L."/>
            <person name="Weissenberger G."/>
            <person name="Zhu Y."/>
            <person name="Hemphill L."/>
            <person name="Shang Y."/>
            <person name="Youmans B."/>
            <person name="Ayvaz T."/>
            <person name="Ross M."/>
            <person name="Santibanez J."/>
            <person name="Aqrawi P."/>
            <person name="Gross S."/>
            <person name="Joshi V."/>
            <person name="Fowler G."/>
            <person name="Nazareth L."/>
            <person name="Reid J."/>
            <person name="Worley K."/>
            <person name="Petrosino J."/>
            <person name="Highlander S."/>
            <person name="Gibbs R."/>
        </authorList>
    </citation>
    <scope>NUCLEOTIDE SEQUENCE [LARGE SCALE GENOMIC DNA]</scope>
    <source>
        <strain evidence="11 12">DSM 2778</strain>
    </source>
</reference>
<dbReference type="eggNOG" id="COG3857">
    <property type="taxonomic scope" value="Bacteria"/>
</dbReference>
<evidence type="ECO:0000256" key="4">
    <source>
        <dbReference type="ARBA" id="ARBA00022801"/>
    </source>
</evidence>
<evidence type="ECO:0000256" key="8">
    <source>
        <dbReference type="ARBA" id="ARBA00023125"/>
    </source>
</evidence>
<dbReference type="Pfam" id="PF12705">
    <property type="entry name" value="PDDEXK_1"/>
    <property type="match status" value="1"/>
</dbReference>
<dbReference type="PROSITE" id="PS51217">
    <property type="entry name" value="UVRD_HELICASE_CTER"/>
    <property type="match status" value="1"/>
</dbReference>
<evidence type="ECO:0000256" key="9">
    <source>
        <dbReference type="ARBA" id="ARBA00023204"/>
    </source>
</evidence>
<dbReference type="STRING" id="888060.HMPREF9081_1525"/>
<protein>
    <submittedName>
        <fullName evidence="11">ATP-dependent deoxyribonuclease subunit B</fullName>
        <ecNumber evidence="11">3.6.1.-</ecNumber>
    </submittedName>
</protein>
<keyword evidence="4 11" id="KW-0378">Hydrolase</keyword>
<dbReference type="GO" id="GO:0006310">
    <property type="term" value="P:DNA recombination"/>
    <property type="evidence" value="ECO:0007669"/>
    <property type="project" value="TreeGrafter"/>
</dbReference>
<dbReference type="Gene3D" id="3.90.320.10">
    <property type="match status" value="1"/>
</dbReference>
<dbReference type="Pfam" id="PF21445">
    <property type="entry name" value="ADDB_N"/>
    <property type="match status" value="1"/>
</dbReference>